<keyword evidence="1" id="KW-0645">Protease</keyword>
<dbReference type="Proteomes" id="UP000284022">
    <property type="component" value="Unassembled WGS sequence"/>
</dbReference>
<dbReference type="SUPFAM" id="SSF54001">
    <property type="entry name" value="Cysteine proteinases"/>
    <property type="match status" value="1"/>
</dbReference>
<protein>
    <submittedName>
        <fullName evidence="1">Aminopeptidase C</fullName>
    </submittedName>
</protein>
<dbReference type="InterPro" id="IPR004134">
    <property type="entry name" value="Peptidase_C1B"/>
</dbReference>
<accession>A0A174JNT2</accession>
<dbReference type="PROSITE" id="PS51257">
    <property type="entry name" value="PROKAR_LIPOPROTEIN"/>
    <property type="match status" value="1"/>
</dbReference>
<sequence>MNKLLPLLCLSLALSACSRTEKRLEAHVFVPDAVCAHTPALNQGRTSTCWTYASASLLESDWLAGHPGDTVRLSPMYMVRQKYLNQLDAYYYSCGREEIRNGGLGHSFLRVLEEDGVLPLEAYRGRRQGSKRHDHGALLKQLKKLAEEAVKHCDLPGYRKRAVALLDEQMGAVPDSFLYRGRSYTARSFADSLRFKAEDYVQLTSFTHHPFYTPFILEVPDNWEHQCYFNLPLDELEQVVRRALSAGKTVAWHGDVSEDTFSPRQGMALWTQHPVTQEMRQHEFERFLTTDDHMMHLIGTAHDEAGRFYYLLKNSYGRYGAYAGLLYMSEDYFRAKTVSVLLRK</sequence>
<dbReference type="AlphaFoldDB" id="A0A174JNT2"/>
<dbReference type="EMBL" id="WCUG01000003">
    <property type="protein sequence ID" value="KAB4172237.1"/>
    <property type="molecule type" value="Genomic_DNA"/>
</dbReference>
<organism evidence="1 4">
    <name type="scientific">Bacteroides uniformis</name>
    <dbReference type="NCBI Taxonomy" id="820"/>
    <lineage>
        <taxon>Bacteria</taxon>
        <taxon>Pseudomonadati</taxon>
        <taxon>Bacteroidota</taxon>
        <taxon>Bacteroidia</taxon>
        <taxon>Bacteroidales</taxon>
        <taxon>Bacteroidaceae</taxon>
        <taxon>Bacteroides</taxon>
    </lineage>
</organism>
<evidence type="ECO:0000313" key="4">
    <source>
        <dbReference type="Proteomes" id="UP000095766"/>
    </source>
</evidence>
<evidence type="ECO:0000313" key="2">
    <source>
        <dbReference type="EMBL" id="KAB4172237.1"/>
    </source>
</evidence>
<dbReference type="GeneID" id="99749609"/>
<dbReference type="Proteomes" id="UP000095766">
    <property type="component" value="Unassembled WGS sequence"/>
</dbReference>
<reference evidence="1 4" key="1">
    <citation type="submission" date="2015-09" db="EMBL/GenBank/DDBJ databases">
        <authorList>
            <consortium name="Pathogen Informatics"/>
        </authorList>
    </citation>
    <scope>NUCLEOTIDE SEQUENCE [LARGE SCALE GENOMIC DNA]</scope>
    <source>
        <strain evidence="1 4">2789STDY5834898</strain>
    </source>
</reference>
<gene>
    <name evidence="3" type="ORF">DWW83_00565</name>
    <name evidence="1" type="ORF">ERS852510_02931</name>
    <name evidence="2" type="ORF">GAQ59_03050</name>
</gene>
<proteinExistence type="predicted"/>
<dbReference type="GO" id="GO:0070005">
    <property type="term" value="F:cysteine-type aminopeptidase activity"/>
    <property type="evidence" value="ECO:0007669"/>
    <property type="project" value="InterPro"/>
</dbReference>
<dbReference type="EMBL" id="CZAO01000014">
    <property type="protein sequence ID" value="CUQ01740.1"/>
    <property type="molecule type" value="Genomic_DNA"/>
</dbReference>
<dbReference type="RefSeq" id="WP_005829726.1">
    <property type="nucleotide sequence ID" value="NZ_BQNO01000001.1"/>
</dbReference>
<keyword evidence="1" id="KW-0378">Hydrolase</keyword>
<dbReference type="Proteomes" id="UP000433928">
    <property type="component" value="Unassembled WGS sequence"/>
</dbReference>
<evidence type="ECO:0000313" key="3">
    <source>
        <dbReference type="EMBL" id="RGU41225.1"/>
    </source>
</evidence>
<dbReference type="EMBL" id="QRXV01000001">
    <property type="protein sequence ID" value="RGU41225.1"/>
    <property type="molecule type" value="Genomic_DNA"/>
</dbReference>
<reference evidence="2 6" key="3">
    <citation type="journal article" date="2019" name="Nat. Med.">
        <title>A library of human gut bacterial isolates paired with longitudinal multiomics data enables mechanistic microbiome research.</title>
        <authorList>
            <person name="Poyet M."/>
            <person name="Groussin M."/>
            <person name="Gibbons S.M."/>
            <person name="Avila-Pacheco J."/>
            <person name="Jiang X."/>
            <person name="Kearney S.M."/>
            <person name="Perrotta A.R."/>
            <person name="Berdy B."/>
            <person name="Zhao S."/>
            <person name="Lieberman T.D."/>
            <person name="Swanson P.K."/>
            <person name="Smith M."/>
            <person name="Roesemann S."/>
            <person name="Alexander J.E."/>
            <person name="Rich S.A."/>
            <person name="Livny J."/>
            <person name="Vlamakis H."/>
            <person name="Clish C."/>
            <person name="Bullock K."/>
            <person name="Deik A."/>
            <person name="Scott J."/>
            <person name="Pierce K.A."/>
            <person name="Xavier R.J."/>
            <person name="Alm E.J."/>
        </authorList>
    </citation>
    <scope>NUCLEOTIDE SEQUENCE [LARGE SCALE GENOMIC DNA]</scope>
    <source>
        <strain evidence="2 6">BIOML-A27</strain>
    </source>
</reference>
<evidence type="ECO:0000313" key="6">
    <source>
        <dbReference type="Proteomes" id="UP000433928"/>
    </source>
</evidence>
<evidence type="ECO:0000313" key="5">
    <source>
        <dbReference type="Proteomes" id="UP000284022"/>
    </source>
</evidence>
<dbReference type="Gene3D" id="3.90.70.10">
    <property type="entry name" value="Cysteine proteinases"/>
    <property type="match status" value="1"/>
</dbReference>
<dbReference type="InterPro" id="IPR038765">
    <property type="entry name" value="Papain-like_cys_pep_sf"/>
</dbReference>
<name>A0A174JNT2_BACUN</name>
<evidence type="ECO:0000313" key="1">
    <source>
        <dbReference type="EMBL" id="CUQ01740.1"/>
    </source>
</evidence>
<reference evidence="3 5" key="2">
    <citation type="submission" date="2018-08" db="EMBL/GenBank/DDBJ databases">
        <title>A genome reference for cultivated species of the human gut microbiota.</title>
        <authorList>
            <person name="Zou Y."/>
            <person name="Xue W."/>
            <person name="Luo G."/>
        </authorList>
    </citation>
    <scope>NUCLEOTIDE SEQUENCE [LARGE SCALE GENOMIC DNA]</scope>
    <source>
        <strain evidence="3 5">AF17-20</strain>
    </source>
</reference>
<dbReference type="Pfam" id="PF03051">
    <property type="entry name" value="Peptidase_C1_2"/>
    <property type="match status" value="1"/>
</dbReference>
<keyword evidence="1" id="KW-0031">Aminopeptidase</keyword>
<dbReference type="GO" id="GO:0006508">
    <property type="term" value="P:proteolysis"/>
    <property type="evidence" value="ECO:0007669"/>
    <property type="project" value="InterPro"/>
</dbReference>